<dbReference type="EMBL" id="CP017556">
    <property type="protein sequence ID" value="AOW03774.1"/>
    <property type="molecule type" value="Genomic_DNA"/>
</dbReference>
<keyword evidence="4" id="KW-0111">Calcium/phospholipid-binding</keyword>
<evidence type="ECO:0000313" key="9">
    <source>
        <dbReference type="Proteomes" id="UP000256601"/>
    </source>
</evidence>
<dbReference type="GO" id="GO:0005886">
    <property type="term" value="C:plasma membrane"/>
    <property type="evidence" value="ECO:0007669"/>
    <property type="project" value="TreeGrafter"/>
</dbReference>
<name>A0A1D8NDQ7_YARLL</name>
<dbReference type="PRINTS" id="PR01813">
    <property type="entry name" value="ANNEXINFUNGI"/>
</dbReference>
<feature type="compositionally biased region" description="Low complexity" evidence="5">
    <location>
        <begin position="34"/>
        <end position="50"/>
    </location>
</feature>
<reference evidence="7 9" key="2">
    <citation type="submission" date="2018-07" db="EMBL/GenBank/DDBJ databases">
        <title>Draft Genome Assemblies for Five Robust Yarrowia lipolytica Strains Exhibiting High Lipid Production and Pentose Sugar Utilization and Sugar Alcohol Secretion from Undetoxified Lignocellulosic Biomass Hydrolysates.</title>
        <authorList>
            <consortium name="DOE Joint Genome Institute"/>
            <person name="Walker C."/>
            <person name="Ryu S."/>
            <person name="Na H."/>
            <person name="Zane M."/>
            <person name="LaButti K."/>
            <person name="Lipzen A."/>
            <person name="Haridas S."/>
            <person name="Barry K."/>
            <person name="Grigoriev I.V."/>
            <person name="Quarterman J."/>
            <person name="Slininger P."/>
            <person name="Dien B."/>
            <person name="Trinh C.T."/>
        </authorList>
    </citation>
    <scope>NUCLEOTIDE SEQUENCE [LARGE SCALE GENOMIC DNA]</scope>
    <source>
        <strain evidence="7 9">YB392</strain>
    </source>
</reference>
<gene>
    <name evidence="7" type="ORF">B0I71DRAFT_131970</name>
    <name evidence="6" type="ORF">YALI1_D10693g</name>
</gene>
<accession>A0A1D8NDQ7</accession>
<dbReference type="eggNOG" id="KOG0819">
    <property type="taxonomic scope" value="Eukaryota"/>
</dbReference>
<dbReference type="InterPro" id="IPR018252">
    <property type="entry name" value="Annexin_repeat_CS"/>
</dbReference>
<evidence type="ECO:0000313" key="7">
    <source>
        <dbReference type="EMBL" id="RDW25804.1"/>
    </source>
</evidence>
<dbReference type="VEuPathDB" id="FungiDB:YALI1_D10693g"/>
<evidence type="ECO:0000256" key="4">
    <source>
        <dbReference type="RuleBase" id="RU003540"/>
    </source>
</evidence>
<dbReference type="SUPFAM" id="SSF47874">
    <property type="entry name" value="Annexin"/>
    <property type="match status" value="1"/>
</dbReference>
<dbReference type="PANTHER" id="PTHR10502">
    <property type="entry name" value="ANNEXIN"/>
    <property type="match status" value="1"/>
</dbReference>
<organism evidence="6 8">
    <name type="scientific">Yarrowia lipolytica</name>
    <name type="common">Candida lipolytica</name>
    <dbReference type="NCBI Taxonomy" id="4952"/>
    <lineage>
        <taxon>Eukaryota</taxon>
        <taxon>Fungi</taxon>
        <taxon>Dikarya</taxon>
        <taxon>Ascomycota</taxon>
        <taxon>Saccharomycotina</taxon>
        <taxon>Dipodascomycetes</taxon>
        <taxon>Dipodascales</taxon>
        <taxon>Dipodascales incertae sedis</taxon>
        <taxon>Yarrowia</taxon>
    </lineage>
</organism>
<dbReference type="KEGG" id="yli:2910700"/>
<feature type="compositionally biased region" description="Pro residues" evidence="5">
    <location>
        <begin position="122"/>
        <end position="141"/>
    </location>
</feature>
<dbReference type="PRINTS" id="PR00196">
    <property type="entry name" value="ANNEXIN"/>
</dbReference>
<keyword evidence="4" id="KW-0106">Calcium</keyword>
<feature type="region of interest" description="Disordered" evidence="5">
    <location>
        <begin position="1"/>
        <end position="146"/>
    </location>
</feature>
<dbReference type="Gene3D" id="1.10.220.10">
    <property type="entry name" value="Annexin"/>
    <property type="match status" value="4"/>
</dbReference>
<dbReference type="AlphaFoldDB" id="A0A1D8NDQ7"/>
<dbReference type="Proteomes" id="UP000182444">
    <property type="component" value="Chromosome 1D"/>
</dbReference>
<dbReference type="InterPro" id="IPR001464">
    <property type="entry name" value="Annexin"/>
</dbReference>
<dbReference type="GO" id="GO:0001786">
    <property type="term" value="F:phosphatidylserine binding"/>
    <property type="evidence" value="ECO:0007669"/>
    <property type="project" value="TreeGrafter"/>
</dbReference>
<reference evidence="6 8" key="1">
    <citation type="journal article" date="2016" name="PLoS ONE">
        <title>Sequence Assembly of Yarrowia lipolytica Strain W29/CLIB89 Shows Transposable Element Diversity.</title>
        <authorList>
            <person name="Magnan C."/>
            <person name="Yu J."/>
            <person name="Chang I."/>
            <person name="Jahn E."/>
            <person name="Kanomata Y."/>
            <person name="Wu J."/>
            <person name="Zeller M."/>
            <person name="Oakes M."/>
            <person name="Baldi P."/>
            <person name="Sandmeyer S."/>
        </authorList>
    </citation>
    <scope>NUCLEOTIDE SEQUENCE [LARGE SCALE GENOMIC DNA]</scope>
    <source>
        <strain evidence="6">CLIB89</strain>
        <strain evidence="8">CLIB89(W29)</strain>
    </source>
</reference>
<dbReference type="PROSITE" id="PS00223">
    <property type="entry name" value="ANNEXIN_1"/>
    <property type="match status" value="2"/>
</dbReference>
<dbReference type="PANTHER" id="PTHR10502:SF102">
    <property type="entry name" value="ANNEXIN B11"/>
    <property type="match status" value="1"/>
</dbReference>
<dbReference type="EMBL" id="KZ858993">
    <property type="protein sequence ID" value="RDW25804.1"/>
    <property type="molecule type" value="Genomic_DNA"/>
</dbReference>
<dbReference type="InterPro" id="IPR009117">
    <property type="entry name" value="ANX14"/>
</dbReference>
<comment type="domain">
    <text evidence="4">A pair of annexin repeats may form one binding site for calcium and phospholipid.</text>
</comment>
<dbReference type="GO" id="GO:0005634">
    <property type="term" value="C:nucleus"/>
    <property type="evidence" value="ECO:0007669"/>
    <property type="project" value="TreeGrafter"/>
</dbReference>
<dbReference type="SMART" id="SM00335">
    <property type="entry name" value="ANX"/>
    <property type="match status" value="4"/>
</dbReference>
<dbReference type="GO" id="GO:0005737">
    <property type="term" value="C:cytoplasm"/>
    <property type="evidence" value="ECO:0007669"/>
    <property type="project" value="TreeGrafter"/>
</dbReference>
<comment type="similarity">
    <text evidence="1 4">Belongs to the annexin family.</text>
</comment>
<dbReference type="RefSeq" id="XP_502569.1">
    <property type="nucleotide sequence ID" value="XM_502569.1"/>
</dbReference>
<dbReference type="VEuPathDB" id="FungiDB:YALI0_D08338g"/>
<keyword evidence="2 4" id="KW-0677">Repeat</keyword>
<evidence type="ECO:0000313" key="6">
    <source>
        <dbReference type="EMBL" id="AOW03774.1"/>
    </source>
</evidence>
<proteinExistence type="inferred from homology"/>
<protein>
    <recommendedName>
        <fullName evidence="4">Annexin</fullName>
    </recommendedName>
</protein>
<dbReference type="OrthoDB" id="37886at2759"/>
<evidence type="ECO:0000256" key="3">
    <source>
        <dbReference type="ARBA" id="ARBA00023216"/>
    </source>
</evidence>
<dbReference type="OMA" id="VRGPLMQ"/>
<dbReference type="FunFam" id="1.10.220.10:FF:000005">
    <property type="entry name" value="Annexin"/>
    <property type="match status" value="1"/>
</dbReference>
<dbReference type="PROSITE" id="PS51897">
    <property type="entry name" value="ANNEXIN_2"/>
    <property type="match status" value="4"/>
</dbReference>
<dbReference type="Proteomes" id="UP000256601">
    <property type="component" value="Unassembled WGS sequence"/>
</dbReference>
<feature type="compositionally biased region" description="Gly residues" evidence="5">
    <location>
        <begin position="51"/>
        <end position="62"/>
    </location>
</feature>
<dbReference type="GO" id="GO:0005544">
    <property type="term" value="F:calcium-dependent phospholipid binding"/>
    <property type="evidence" value="ECO:0007669"/>
    <property type="project" value="UniProtKB-KW"/>
</dbReference>
<dbReference type="Pfam" id="PF00191">
    <property type="entry name" value="Annexin"/>
    <property type="match status" value="4"/>
</dbReference>
<evidence type="ECO:0000256" key="5">
    <source>
        <dbReference type="SAM" id="MobiDB-lite"/>
    </source>
</evidence>
<feature type="compositionally biased region" description="Low complexity" evidence="5">
    <location>
        <begin position="83"/>
        <end position="102"/>
    </location>
</feature>
<dbReference type="GeneID" id="2910700"/>
<dbReference type="InterPro" id="IPR018502">
    <property type="entry name" value="Annexin_repeat"/>
</dbReference>
<keyword evidence="3 4" id="KW-0041">Annexin</keyword>
<dbReference type="InterPro" id="IPR037104">
    <property type="entry name" value="Annexin_sf"/>
</dbReference>
<sequence length="443" mass="49553">MSYNQGYNQGGYNQGPPQGYNQGGYNQGPPPQSYNQPPQGYNQGPPQHGGYNQGGYNQGGYNQGPPQHGGYNQGPPQHGGYNQGPPQHGGYNQGPPQHQQGGYQQGGYGGAPPPQHGGYGGAPPPQQFNQGPPPQHNPPYDPSNDASVLYHAMKGWGTDEKKLIQVMGSLKAYQVAPLNNFYRQKYGKTLQKHLTSETSGDFQFALEALCYTPPEFDAFCVHHAVRGLGTKENWLDEILLCRSNYEMQQIKNAYQFLFKKDMVQDVLSDLSFKTKQMFEIVLNRQDINRPVDPNRVQQDVYELHKAFKGLGTDEVQVMGILCNRSQAEVAAINAQFHATYAKRLVHALESEFSGHMENALTFIVKYSTDKYQCQAEYLEKAMAGPGTDERALTNRIVRLHWDQQGKPQVMRAYQNVYKRDLVSRVKGETSGDYERLLVALLQN</sequence>
<dbReference type="GO" id="GO:0005509">
    <property type="term" value="F:calcium ion binding"/>
    <property type="evidence" value="ECO:0007669"/>
    <property type="project" value="InterPro"/>
</dbReference>
<evidence type="ECO:0000313" key="8">
    <source>
        <dbReference type="Proteomes" id="UP000182444"/>
    </source>
</evidence>
<evidence type="ECO:0000256" key="1">
    <source>
        <dbReference type="ARBA" id="ARBA00007831"/>
    </source>
</evidence>
<dbReference type="GO" id="GO:0012506">
    <property type="term" value="C:vesicle membrane"/>
    <property type="evidence" value="ECO:0007669"/>
    <property type="project" value="TreeGrafter"/>
</dbReference>
<evidence type="ECO:0000256" key="2">
    <source>
        <dbReference type="ARBA" id="ARBA00022737"/>
    </source>
</evidence>